<accession>A0A1V2ICL3</accession>
<dbReference type="RefSeq" id="WP_076816209.1">
    <property type="nucleotide sequence ID" value="NZ_MOMC01000021.1"/>
</dbReference>
<keyword evidence="4" id="KW-1185">Reference proteome</keyword>
<keyword evidence="2" id="KW-0472">Membrane</keyword>
<comment type="caution">
    <text evidence="3">The sequence shown here is derived from an EMBL/GenBank/DDBJ whole genome shotgun (WGS) entry which is preliminary data.</text>
</comment>
<dbReference type="EMBL" id="MOMC01000021">
    <property type="protein sequence ID" value="ONH30938.1"/>
    <property type="molecule type" value="Genomic_DNA"/>
</dbReference>
<dbReference type="Proteomes" id="UP000188929">
    <property type="component" value="Unassembled WGS sequence"/>
</dbReference>
<feature type="transmembrane region" description="Helical" evidence="2">
    <location>
        <begin position="31"/>
        <end position="52"/>
    </location>
</feature>
<gene>
    <name evidence="3" type="ORF">BL253_11200</name>
</gene>
<feature type="region of interest" description="Disordered" evidence="1">
    <location>
        <begin position="60"/>
        <end position="103"/>
    </location>
</feature>
<feature type="transmembrane region" description="Helical" evidence="2">
    <location>
        <begin position="7"/>
        <end position="25"/>
    </location>
</feature>
<evidence type="ECO:0000313" key="3">
    <source>
        <dbReference type="EMBL" id="ONH30938.1"/>
    </source>
</evidence>
<organism evidence="3 4">
    <name type="scientific">Pseudofrankia asymbiotica</name>
    <dbReference type="NCBI Taxonomy" id="1834516"/>
    <lineage>
        <taxon>Bacteria</taxon>
        <taxon>Bacillati</taxon>
        <taxon>Actinomycetota</taxon>
        <taxon>Actinomycetes</taxon>
        <taxon>Frankiales</taxon>
        <taxon>Frankiaceae</taxon>
        <taxon>Pseudofrankia</taxon>
    </lineage>
</organism>
<dbReference type="AlphaFoldDB" id="A0A1V2ICL3"/>
<keyword evidence="2" id="KW-1133">Transmembrane helix</keyword>
<proteinExistence type="predicted"/>
<keyword evidence="2" id="KW-0812">Transmembrane</keyword>
<reference evidence="4" key="1">
    <citation type="submission" date="2016-10" db="EMBL/GenBank/DDBJ databases">
        <title>Frankia sp. NRRL B-16386 Genome sequencing.</title>
        <authorList>
            <person name="Ghodhbane-Gtari F."/>
            <person name="Swanson E."/>
            <person name="Gueddou A."/>
            <person name="Hezbri K."/>
            <person name="Ktari K."/>
            <person name="Nouioui I."/>
            <person name="Morris K."/>
            <person name="Simpson S."/>
            <person name="Abebe-Akele F."/>
            <person name="Thomas K."/>
            <person name="Gtari M."/>
            <person name="Tisa L.S."/>
        </authorList>
    </citation>
    <scope>NUCLEOTIDE SEQUENCE [LARGE SCALE GENOMIC DNA]</scope>
    <source>
        <strain evidence="4">NRRL B-16386</strain>
    </source>
</reference>
<sequence>MTIGSSILMIVAGAILRYAVTWHIHGLNLPALGLILAIAGIITLVIRLIWLFNPDLGGQRPPTDPPAELGGWPANRSPLPPRGHASPPVSTGPHGWRPEDHSR</sequence>
<protein>
    <submittedName>
        <fullName evidence="3">Uncharacterized protein</fullName>
    </submittedName>
</protein>
<evidence type="ECO:0000256" key="1">
    <source>
        <dbReference type="SAM" id="MobiDB-lite"/>
    </source>
</evidence>
<dbReference type="OrthoDB" id="3214561at2"/>
<evidence type="ECO:0000256" key="2">
    <source>
        <dbReference type="SAM" id="Phobius"/>
    </source>
</evidence>
<name>A0A1V2ICL3_9ACTN</name>
<evidence type="ECO:0000313" key="4">
    <source>
        <dbReference type="Proteomes" id="UP000188929"/>
    </source>
</evidence>